<gene>
    <name evidence="1" type="ORF">CEY15_02335</name>
</gene>
<dbReference type="OrthoDB" id="4425199at2"/>
<keyword evidence="2" id="KW-1185">Reference proteome</keyword>
<organism evidence="1 2">
    <name type="scientific">Dietzia natronolimnaea</name>
    <dbReference type="NCBI Taxonomy" id="161920"/>
    <lineage>
        <taxon>Bacteria</taxon>
        <taxon>Bacillati</taxon>
        <taxon>Actinomycetota</taxon>
        <taxon>Actinomycetes</taxon>
        <taxon>Mycobacteriales</taxon>
        <taxon>Dietziaceae</taxon>
        <taxon>Dietzia</taxon>
    </lineage>
</organism>
<name>A0A2A2WUJ4_9ACTN</name>
<dbReference type="Pfam" id="PF09956">
    <property type="entry name" value="Phage_cement_2"/>
    <property type="match status" value="1"/>
</dbReference>
<evidence type="ECO:0000313" key="1">
    <source>
        <dbReference type="EMBL" id="PAY24654.1"/>
    </source>
</evidence>
<accession>A0A2A2WUJ4</accession>
<dbReference type="Proteomes" id="UP000218810">
    <property type="component" value="Unassembled WGS sequence"/>
</dbReference>
<dbReference type="EMBL" id="NTGA01000004">
    <property type="protein sequence ID" value="PAY24654.1"/>
    <property type="molecule type" value="Genomic_DNA"/>
</dbReference>
<evidence type="ECO:0000313" key="2">
    <source>
        <dbReference type="Proteomes" id="UP000218810"/>
    </source>
</evidence>
<protein>
    <submittedName>
        <fullName evidence="1">DUF2190 domain-containing protein</fullName>
    </submittedName>
</protein>
<proteinExistence type="predicted"/>
<sequence length="126" mass="12568">MTYNNPARDLYNDGSDITCRADAAVTGKTFAAVTGPRVDNLITIATAATGARAAGVIKYDAAADDLVGIARGSGRIITVTAGGAITAGDDVQVGTNGRAVTHTDGLVVGYAVDTATNGTDVPVSLI</sequence>
<reference evidence="2" key="1">
    <citation type="submission" date="2017-09" db="EMBL/GenBank/DDBJ databases">
        <authorList>
            <person name="Zhang Y."/>
            <person name="Huang X."/>
            <person name="Liu J."/>
            <person name="Lu L."/>
            <person name="Peng K."/>
        </authorList>
    </citation>
    <scope>NUCLEOTIDE SEQUENCE [LARGE SCALE GENOMIC DNA]</scope>
    <source>
        <strain evidence="2">S-XJ-1</strain>
    </source>
</reference>
<comment type="caution">
    <text evidence="1">The sequence shown here is derived from an EMBL/GenBank/DDBJ whole genome shotgun (WGS) entry which is preliminary data.</text>
</comment>
<dbReference type="InterPro" id="IPR011231">
    <property type="entry name" value="Phage_VT1-Sakai_H0018"/>
</dbReference>
<dbReference type="AlphaFoldDB" id="A0A2A2WUJ4"/>
<dbReference type="RefSeq" id="WP_095717114.1">
    <property type="nucleotide sequence ID" value="NZ_NTGA01000004.1"/>
</dbReference>